<dbReference type="OMA" id="DWFHENL"/>
<evidence type="ECO:0000313" key="1">
    <source>
        <dbReference type="EMBL" id="EME46895.1"/>
    </source>
</evidence>
<dbReference type="AlphaFoldDB" id="N1PWV8"/>
<proteinExistence type="predicted"/>
<reference evidence="2" key="1">
    <citation type="journal article" date="2012" name="PLoS Genet.">
        <title>The genomes of the fungal plant pathogens Cladosporium fulvum and Dothistroma septosporum reveal adaptation to different hosts and lifestyles but also signatures of common ancestry.</title>
        <authorList>
            <person name="de Wit P.J.G.M."/>
            <person name="van der Burgt A."/>
            <person name="Oekmen B."/>
            <person name="Stergiopoulos I."/>
            <person name="Abd-Elsalam K.A."/>
            <person name="Aerts A.L."/>
            <person name="Bahkali A.H."/>
            <person name="Beenen H.G."/>
            <person name="Chettri P."/>
            <person name="Cox M.P."/>
            <person name="Datema E."/>
            <person name="de Vries R.P."/>
            <person name="Dhillon B."/>
            <person name="Ganley A.R."/>
            <person name="Griffiths S.A."/>
            <person name="Guo Y."/>
            <person name="Hamelin R.C."/>
            <person name="Henrissat B."/>
            <person name="Kabir M.S."/>
            <person name="Jashni M.K."/>
            <person name="Kema G."/>
            <person name="Klaubauf S."/>
            <person name="Lapidus A."/>
            <person name="Levasseur A."/>
            <person name="Lindquist E."/>
            <person name="Mehrabi R."/>
            <person name="Ohm R.A."/>
            <person name="Owen T.J."/>
            <person name="Salamov A."/>
            <person name="Schwelm A."/>
            <person name="Schijlen E."/>
            <person name="Sun H."/>
            <person name="van den Burg H.A."/>
            <person name="van Ham R.C.H.J."/>
            <person name="Zhang S."/>
            <person name="Goodwin S.B."/>
            <person name="Grigoriev I.V."/>
            <person name="Collemare J."/>
            <person name="Bradshaw R.E."/>
        </authorList>
    </citation>
    <scope>NUCLEOTIDE SEQUENCE [LARGE SCALE GENOMIC DNA]</scope>
    <source>
        <strain evidence="2">NZE10 / CBS 128990</strain>
    </source>
</reference>
<accession>N1PWV8</accession>
<dbReference type="EMBL" id="KB446537">
    <property type="protein sequence ID" value="EME46895.1"/>
    <property type="molecule type" value="Genomic_DNA"/>
</dbReference>
<sequence length="94" mass="10558">MDDLAVAEARTAAIVALWRAWSQHRDLATSVALAYLRRAQQGPPGNEHERLLVDWDNGNLEQHERARLDQLLRELAAAMTGRSIGQMGAWQPPF</sequence>
<dbReference type="HOGENOM" id="CLU_2386117_0_0_1"/>
<dbReference type="Proteomes" id="UP000016933">
    <property type="component" value="Unassembled WGS sequence"/>
</dbReference>
<gene>
    <name evidence="1" type="ORF">DOTSEDRAFT_70747</name>
</gene>
<keyword evidence="2" id="KW-1185">Reference proteome</keyword>
<evidence type="ECO:0000313" key="2">
    <source>
        <dbReference type="Proteomes" id="UP000016933"/>
    </source>
</evidence>
<reference evidence="1 2" key="2">
    <citation type="journal article" date="2012" name="PLoS Pathog.">
        <title>Diverse lifestyles and strategies of plant pathogenesis encoded in the genomes of eighteen Dothideomycetes fungi.</title>
        <authorList>
            <person name="Ohm R.A."/>
            <person name="Feau N."/>
            <person name="Henrissat B."/>
            <person name="Schoch C.L."/>
            <person name="Horwitz B.A."/>
            <person name="Barry K.W."/>
            <person name="Condon B.J."/>
            <person name="Copeland A.C."/>
            <person name="Dhillon B."/>
            <person name="Glaser F."/>
            <person name="Hesse C.N."/>
            <person name="Kosti I."/>
            <person name="LaButti K."/>
            <person name="Lindquist E.A."/>
            <person name="Lucas S."/>
            <person name="Salamov A.A."/>
            <person name="Bradshaw R.E."/>
            <person name="Ciuffetti L."/>
            <person name="Hamelin R.C."/>
            <person name="Kema G.H.J."/>
            <person name="Lawrence C."/>
            <person name="Scott J.A."/>
            <person name="Spatafora J.W."/>
            <person name="Turgeon B.G."/>
            <person name="de Wit P.J.G.M."/>
            <person name="Zhong S."/>
            <person name="Goodwin S.B."/>
            <person name="Grigoriev I.V."/>
        </authorList>
    </citation>
    <scope>NUCLEOTIDE SEQUENCE [LARGE SCALE GENOMIC DNA]</scope>
    <source>
        <strain evidence="2">NZE10 / CBS 128990</strain>
    </source>
</reference>
<name>N1PWV8_DOTSN</name>
<organism evidence="1 2">
    <name type="scientific">Dothistroma septosporum (strain NZE10 / CBS 128990)</name>
    <name type="common">Red band needle blight fungus</name>
    <name type="synonym">Mycosphaerella pini</name>
    <dbReference type="NCBI Taxonomy" id="675120"/>
    <lineage>
        <taxon>Eukaryota</taxon>
        <taxon>Fungi</taxon>
        <taxon>Dikarya</taxon>
        <taxon>Ascomycota</taxon>
        <taxon>Pezizomycotina</taxon>
        <taxon>Dothideomycetes</taxon>
        <taxon>Dothideomycetidae</taxon>
        <taxon>Mycosphaerellales</taxon>
        <taxon>Mycosphaerellaceae</taxon>
        <taxon>Dothistroma</taxon>
    </lineage>
</organism>
<protein>
    <submittedName>
        <fullName evidence="1">Uncharacterized protein</fullName>
    </submittedName>
</protein>